<gene>
    <name evidence="1" type="ORF">BFD03_05345</name>
</gene>
<dbReference type="RefSeq" id="WP_066035678.1">
    <property type="nucleotide sequence ID" value="NZ_CAJSZG010000032.1"/>
</dbReference>
<protein>
    <submittedName>
        <fullName evidence="1">Uncharacterized protein</fullName>
    </submittedName>
</protein>
<evidence type="ECO:0000313" key="2">
    <source>
        <dbReference type="Proteomes" id="UP000095141"/>
    </source>
</evidence>
<reference evidence="1 2" key="1">
    <citation type="submission" date="2016-08" db="EMBL/GenBank/DDBJ databases">
        <title>Probiotic bacterium isolated from chicken gut.</title>
        <authorList>
            <person name="Levy J.L."/>
            <person name="Hassan H.M."/>
            <person name="Mendoza M.A."/>
        </authorList>
    </citation>
    <scope>NUCLEOTIDE SEQUENCE [LARGE SCALE GENOMIC DNA]</scope>
    <source>
        <strain evidence="1 2">P43</strain>
    </source>
</reference>
<evidence type="ECO:0000313" key="1">
    <source>
        <dbReference type="EMBL" id="OCX48181.1"/>
    </source>
</evidence>
<accession>A0A1C2G9K2</accession>
<dbReference type="Proteomes" id="UP000095141">
    <property type="component" value="Unassembled WGS sequence"/>
</dbReference>
<comment type="caution">
    <text evidence="1">The sequence shown here is derived from an EMBL/GenBank/DDBJ whole genome shotgun (WGS) entry which is preliminary data.</text>
</comment>
<sequence length="90" mass="10845">MQVSKEDREFILHKVKHDFITRESTLHGYETDTEQAAINGRISSDRFFLELLGMKDEFKELEEYYNPNNYKLVYDPEIVGWRYVHKQEGK</sequence>
<proteinExistence type="predicted"/>
<dbReference type="EMBL" id="MCNS01000008">
    <property type="protein sequence ID" value="OCX48181.1"/>
    <property type="molecule type" value="Genomic_DNA"/>
</dbReference>
<organism evidence="1 2">
    <name type="scientific">Limosilactobacillus reuteri</name>
    <name type="common">Lactobacillus reuteri</name>
    <dbReference type="NCBI Taxonomy" id="1598"/>
    <lineage>
        <taxon>Bacteria</taxon>
        <taxon>Bacillati</taxon>
        <taxon>Bacillota</taxon>
        <taxon>Bacilli</taxon>
        <taxon>Lactobacillales</taxon>
        <taxon>Lactobacillaceae</taxon>
        <taxon>Limosilactobacillus</taxon>
    </lineage>
</organism>
<dbReference type="AlphaFoldDB" id="A0A1C2G9K2"/>
<name>A0A1C2G9K2_LIMRT</name>